<keyword evidence="1" id="KW-0732">Signal</keyword>
<dbReference type="InterPro" id="IPR011250">
    <property type="entry name" value="OMP/PagP_B-barrel"/>
</dbReference>
<reference evidence="2 3" key="1">
    <citation type="submission" date="2020-03" db="EMBL/GenBank/DDBJ databases">
        <title>Genomic Encyclopedia of Type Strains, Phase IV (KMG-IV): sequencing the most valuable type-strain genomes for metagenomic binning, comparative biology and taxonomic classification.</title>
        <authorList>
            <person name="Goeker M."/>
        </authorList>
    </citation>
    <scope>NUCLEOTIDE SEQUENCE [LARGE SCALE GENOMIC DNA]</scope>
    <source>
        <strain evidence="2 3">DSM 102865</strain>
    </source>
</reference>
<gene>
    <name evidence="2" type="ORF">FHS68_004915</name>
</gene>
<dbReference type="RefSeq" id="WP_167276020.1">
    <property type="nucleotide sequence ID" value="NZ_JAASQJ010000006.1"/>
</dbReference>
<evidence type="ECO:0000256" key="1">
    <source>
        <dbReference type="SAM" id="SignalP"/>
    </source>
</evidence>
<dbReference type="SUPFAM" id="SSF56925">
    <property type="entry name" value="OMPA-like"/>
    <property type="match status" value="1"/>
</dbReference>
<feature type="chain" id="PRO_5046678535" description="Outer membrane protein beta-barrel domain-containing protein" evidence="1">
    <location>
        <begin position="23"/>
        <end position="275"/>
    </location>
</feature>
<organism evidence="2 3">
    <name type="scientific">Dyadobacter arcticus</name>
    <dbReference type="NCBI Taxonomy" id="1078754"/>
    <lineage>
        <taxon>Bacteria</taxon>
        <taxon>Pseudomonadati</taxon>
        <taxon>Bacteroidota</taxon>
        <taxon>Cytophagia</taxon>
        <taxon>Cytophagales</taxon>
        <taxon>Spirosomataceae</taxon>
        <taxon>Dyadobacter</taxon>
    </lineage>
</organism>
<proteinExistence type="predicted"/>
<comment type="caution">
    <text evidence="2">The sequence shown here is derived from an EMBL/GenBank/DDBJ whole genome shotgun (WGS) entry which is preliminary data.</text>
</comment>
<feature type="signal peptide" evidence="1">
    <location>
        <begin position="1"/>
        <end position="22"/>
    </location>
</feature>
<protein>
    <recommendedName>
        <fullName evidence="4">Outer membrane protein beta-barrel domain-containing protein</fullName>
    </recommendedName>
</protein>
<evidence type="ECO:0000313" key="2">
    <source>
        <dbReference type="EMBL" id="NIJ55722.1"/>
    </source>
</evidence>
<evidence type="ECO:0008006" key="4">
    <source>
        <dbReference type="Google" id="ProtNLM"/>
    </source>
</evidence>
<sequence>MTFLRLLLICFVLGSYFSKSNAQKSFYIGPNVGFASNRTALETAAFARNGNFNWVKSKFYRDNSLPFGIQAGVGLFPKIFISLGILRNSVSHSDLFIDDVGFYKIQGNASILIPEKFDPKVKLNGYSFRSIHFDLALQYVLNPESRLQVYAFAGPGIAIMTQNKLTLSAKFTNTNPQTETFIFRTSTSPLKNYLVSIEGGFGLKHRIGRNMLVDVSGKYSRGMYTKILRRPQNENEVNNTPQKSEVFGEFDTSFRYRYDQYFRQLAAQISFLFEI</sequence>
<dbReference type="Proteomes" id="UP001179181">
    <property type="component" value="Unassembled WGS sequence"/>
</dbReference>
<accession>A0ABX0USE9</accession>
<dbReference type="EMBL" id="JAASQJ010000006">
    <property type="protein sequence ID" value="NIJ55722.1"/>
    <property type="molecule type" value="Genomic_DNA"/>
</dbReference>
<name>A0ABX0USE9_9BACT</name>
<keyword evidence="3" id="KW-1185">Reference proteome</keyword>
<evidence type="ECO:0000313" key="3">
    <source>
        <dbReference type="Proteomes" id="UP001179181"/>
    </source>
</evidence>